<accession>A0A1I7GFX4</accession>
<dbReference type="Gene3D" id="1.10.1270.10">
    <property type="entry name" value="TrpR-like"/>
    <property type="match status" value="1"/>
</dbReference>
<name>A0A1I7GFX4_9BACL</name>
<gene>
    <name evidence="1" type="ORF">SAMN05421543_102183</name>
</gene>
<dbReference type="STRING" id="392015.SAMN05421543_102183"/>
<evidence type="ECO:0000313" key="1">
    <source>
        <dbReference type="EMBL" id="SFU47354.1"/>
    </source>
</evidence>
<reference evidence="2" key="1">
    <citation type="submission" date="2016-10" db="EMBL/GenBank/DDBJ databases">
        <authorList>
            <person name="Varghese N."/>
        </authorList>
    </citation>
    <scope>NUCLEOTIDE SEQUENCE [LARGE SCALE GENOMIC DNA]</scope>
    <source>
        <strain evidence="2">DSM 17980</strain>
    </source>
</reference>
<dbReference type="GO" id="GO:0043565">
    <property type="term" value="F:sequence-specific DNA binding"/>
    <property type="evidence" value="ECO:0007669"/>
    <property type="project" value="InterPro"/>
</dbReference>
<dbReference type="EMBL" id="FPBV01000002">
    <property type="protein sequence ID" value="SFU47354.1"/>
    <property type="molecule type" value="Genomic_DNA"/>
</dbReference>
<dbReference type="InterPro" id="IPR013368">
    <property type="entry name" value="YecD_YerC"/>
</dbReference>
<protein>
    <submittedName>
        <fullName evidence="1">TrpR-related protein YerC/YecD</fullName>
    </submittedName>
</protein>
<proteinExistence type="predicted"/>
<dbReference type="AlphaFoldDB" id="A0A1I7GFX4"/>
<organism evidence="1 2">
    <name type="scientific">Alicyclobacillus macrosporangiidus</name>
    <dbReference type="NCBI Taxonomy" id="392015"/>
    <lineage>
        <taxon>Bacteria</taxon>
        <taxon>Bacillati</taxon>
        <taxon>Bacillota</taxon>
        <taxon>Bacilli</taxon>
        <taxon>Bacillales</taxon>
        <taxon>Alicyclobacillaceae</taxon>
        <taxon>Alicyclobacillus</taxon>
    </lineage>
</organism>
<dbReference type="eggNOG" id="COG4496">
    <property type="taxonomic scope" value="Bacteria"/>
</dbReference>
<dbReference type="InterPro" id="IPR038116">
    <property type="entry name" value="TrpR-like_sf"/>
</dbReference>
<sequence length="121" mass="13891">MKRVTVLQLDKLRDRVLDQLFEAVLSLETVEECYRFFDDLCTVGEVKSLAQRLEVARMLRTGCTYHQIEAETGASTATISRVKRCLQYGADGYHIVLERLQQRQHLHRDQQTGDGDPHDGV</sequence>
<evidence type="ECO:0000313" key="2">
    <source>
        <dbReference type="Proteomes" id="UP000183508"/>
    </source>
</evidence>
<dbReference type="Proteomes" id="UP000183508">
    <property type="component" value="Unassembled WGS sequence"/>
</dbReference>
<dbReference type="NCBIfam" id="TIGR02531">
    <property type="entry name" value="yecD_yerC"/>
    <property type="match status" value="1"/>
</dbReference>
<dbReference type="InterPro" id="IPR010921">
    <property type="entry name" value="Trp_repressor/repl_initiator"/>
</dbReference>
<dbReference type="SUPFAM" id="SSF48295">
    <property type="entry name" value="TrpR-like"/>
    <property type="match status" value="1"/>
</dbReference>
<dbReference type="PANTHER" id="PTHR40080">
    <property type="entry name" value="LMO1763 PROTEIN"/>
    <property type="match status" value="1"/>
</dbReference>
<dbReference type="GO" id="GO:0003700">
    <property type="term" value="F:DNA-binding transcription factor activity"/>
    <property type="evidence" value="ECO:0007669"/>
    <property type="project" value="InterPro"/>
</dbReference>
<dbReference type="InterPro" id="IPR000831">
    <property type="entry name" value="Trp_repress"/>
</dbReference>
<keyword evidence="2" id="KW-1185">Reference proteome</keyword>
<dbReference type="Pfam" id="PF01371">
    <property type="entry name" value="Trp_repressor"/>
    <property type="match status" value="1"/>
</dbReference>
<dbReference type="PANTHER" id="PTHR40080:SF1">
    <property type="entry name" value="TRPR-LIKE PROTEIN YERC_YECD"/>
    <property type="match status" value="1"/>
</dbReference>